<dbReference type="Pfam" id="PF13711">
    <property type="entry name" value="DUF4160"/>
    <property type="match status" value="1"/>
</dbReference>
<evidence type="ECO:0000313" key="1">
    <source>
        <dbReference type="EMBL" id="GFP31984.1"/>
    </source>
</evidence>
<proteinExistence type="predicted"/>
<accession>A0A6V8PJU5</accession>
<protein>
    <recommendedName>
        <fullName evidence="3">DUF4160 domain-containing protein</fullName>
    </recommendedName>
</protein>
<reference evidence="1 2" key="1">
    <citation type="journal article" date="2020" name="Front. Microbiol.">
        <title>Single-cell genomics of novel Actinobacteria with the Wood-Ljungdahl pathway discovered in a serpentinizing system.</title>
        <authorList>
            <person name="Merino N."/>
            <person name="Kawai M."/>
            <person name="Boyd E.S."/>
            <person name="Colman D.R."/>
            <person name="McGlynn S.E."/>
            <person name="Nealson K.H."/>
            <person name="Kurokawa K."/>
            <person name="Hongoh Y."/>
        </authorList>
    </citation>
    <scope>NUCLEOTIDE SEQUENCE [LARGE SCALE GENOMIC DNA]</scope>
    <source>
        <strain evidence="1 2">S42</strain>
    </source>
</reference>
<comment type="caution">
    <text evidence="1">The sequence shown here is derived from an EMBL/GenBank/DDBJ whole genome shotgun (WGS) entry which is preliminary data.</text>
</comment>
<dbReference type="Proteomes" id="UP000568877">
    <property type="component" value="Unassembled WGS sequence"/>
</dbReference>
<dbReference type="AlphaFoldDB" id="A0A6V8PJU5"/>
<name>A0A6V8PJU5_9ACTN</name>
<dbReference type="InterPro" id="IPR025427">
    <property type="entry name" value="DUF4160"/>
</dbReference>
<evidence type="ECO:0000313" key="2">
    <source>
        <dbReference type="Proteomes" id="UP000568877"/>
    </source>
</evidence>
<gene>
    <name evidence="1" type="ORF">HKBW3S42_00290</name>
</gene>
<sequence length="111" mass="13236">MSFGIGSITCPQPEMILYLFQVDSEAIRAYFCFMPTVLRIGPYRFLFYAGDRDEAPHVHVEREDYIAKFWLDLVRLVRSSGFSRKEINEIQRHVEENQAHLLRSWNEFFSR</sequence>
<evidence type="ECO:0008006" key="3">
    <source>
        <dbReference type="Google" id="ProtNLM"/>
    </source>
</evidence>
<dbReference type="EMBL" id="BLSA01000021">
    <property type="protein sequence ID" value="GFP31984.1"/>
    <property type="molecule type" value="Genomic_DNA"/>
</dbReference>
<organism evidence="1 2">
    <name type="scientific">Candidatus Hakubella thermalkaliphila</name>
    <dbReference type="NCBI Taxonomy" id="2754717"/>
    <lineage>
        <taxon>Bacteria</taxon>
        <taxon>Bacillati</taxon>
        <taxon>Actinomycetota</taxon>
        <taxon>Actinomycetota incertae sedis</taxon>
        <taxon>Candidatus Hakubellales</taxon>
        <taxon>Candidatus Hakubellaceae</taxon>
        <taxon>Candidatus Hakubella</taxon>
    </lineage>
</organism>